<organism evidence="2 3">
    <name type="scientific">Rhynchophorus ferrugineus</name>
    <name type="common">Red palm weevil</name>
    <name type="synonym">Curculio ferrugineus</name>
    <dbReference type="NCBI Taxonomy" id="354439"/>
    <lineage>
        <taxon>Eukaryota</taxon>
        <taxon>Metazoa</taxon>
        <taxon>Ecdysozoa</taxon>
        <taxon>Arthropoda</taxon>
        <taxon>Hexapoda</taxon>
        <taxon>Insecta</taxon>
        <taxon>Pterygota</taxon>
        <taxon>Neoptera</taxon>
        <taxon>Endopterygota</taxon>
        <taxon>Coleoptera</taxon>
        <taxon>Polyphaga</taxon>
        <taxon>Cucujiformia</taxon>
        <taxon>Curculionidae</taxon>
        <taxon>Dryophthorinae</taxon>
        <taxon>Rhynchophorus</taxon>
    </lineage>
</organism>
<feature type="region of interest" description="Disordered" evidence="1">
    <location>
        <begin position="44"/>
        <end position="73"/>
    </location>
</feature>
<name>A0A834MJ63_RHYFE</name>
<reference evidence="2" key="1">
    <citation type="submission" date="2020-08" db="EMBL/GenBank/DDBJ databases">
        <title>Genome sequencing and assembly of the red palm weevil Rhynchophorus ferrugineus.</title>
        <authorList>
            <person name="Dias G.B."/>
            <person name="Bergman C.M."/>
            <person name="Manee M."/>
        </authorList>
    </citation>
    <scope>NUCLEOTIDE SEQUENCE</scope>
    <source>
        <strain evidence="2">AA-2017</strain>
        <tissue evidence="2">Whole larva</tissue>
    </source>
</reference>
<evidence type="ECO:0000256" key="1">
    <source>
        <dbReference type="SAM" id="MobiDB-lite"/>
    </source>
</evidence>
<dbReference type="Proteomes" id="UP000625711">
    <property type="component" value="Unassembled WGS sequence"/>
</dbReference>
<comment type="caution">
    <text evidence="2">The sequence shown here is derived from an EMBL/GenBank/DDBJ whole genome shotgun (WGS) entry which is preliminary data.</text>
</comment>
<accession>A0A834MJ63</accession>
<dbReference type="AlphaFoldDB" id="A0A834MJ63"/>
<evidence type="ECO:0000313" key="3">
    <source>
        <dbReference type="Proteomes" id="UP000625711"/>
    </source>
</evidence>
<protein>
    <submittedName>
        <fullName evidence="2">Uncharacterized protein</fullName>
    </submittedName>
</protein>
<proteinExistence type="predicted"/>
<dbReference type="EMBL" id="JAACXV010000078">
    <property type="protein sequence ID" value="KAF7284356.1"/>
    <property type="molecule type" value="Genomic_DNA"/>
</dbReference>
<keyword evidence="3" id="KW-1185">Reference proteome</keyword>
<gene>
    <name evidence="2" type="ORF">GWI33_022144</name>
</gene>
<sequence>MVDSLYDFQSNVSNTRLCAFLSRGRFFWRRSNCHQSTERLYPRSGQRISSAMAKKRHGKTSTVAQEDKDVDKARDEIPANDSSYECIGCRYQIRLFLRIRSADRKMSDKKGVE</sequence>
<evidence type="ECO:0000313" key="2">
    <source>
        <dbReference type="EMBL" id="KAF7284356.1"/>
    </source>
</evidence>